<dbReference type="GeneID" id="116301768"/>
<keyword evidence="1" id="KW-1185">Reference proteome</keyword>
<dbReference type="AlphaFoldDB" id="A0A6P8IIZ9"/>
<dbReference type="OrthoDB" id="10305628at2759"/>
<dbReference type="Proteomes" id="UP000515163">
    <property type="component" value="Unplaced"/>
</dbReference>
<dbReference type="KEGG" id="aten:116301768"/>
<gene>
    <name evidence="2" type="primary">LOC116301768</name>
</gene>
<organism evidence="1 2">
    <name type="scientific">Actinia tenebrosa</name>
    <name type="common">Australian red waratah sea anemone</name>
    <dbReference type="NCBI Taxonomy" id="6105"/>
    <lineage>
        <taxon>Eukaryota</taxon>
        <taxon>Metazoa</taxon>
        <taxon>Cnidaria</taxon>
        <taxon>Anthozoa</taxon>
        <taxon>Hexacorallia</taxon>
        <taxon>Actiniaria</taxon>
        <taxon>Actiniidae</taxon>
        <taxon>Actinia</taxon>
    </lineage>
</organism>
<proteinExistence type="predicted"/>
<dbReference type="RefSeq" id="XP_031566744.1">
    <property type="nucleotide sequence ID" value="XM_031710884.1"/>
</dbReference>
<evidence type="ECO:0000313" key="1">
    <source>
        <dbReference type="Proteomes" id="UP000515163"/>
    </source>
</evidence>
<protein>
    <submittedName>
        <fullName evidence="2">Uncharacterized protein LOC116301768</fullName>
    </submittedName>
</protein>
<reference evidence="2" key="1">
    <citation type="submission" date="2025-08" db="UniProtKB">
        <authorList>
            <consortium name="RefSeq"/>
        </authorList>
    </citation>
    <scope>IDENTIFICATION</scope>
    <source>
        <tissue evidence="2">Tentacle</tissue>
    </source>
</reference>
<sequence length="104" mass="12241">MSWTHANYIKYPEKGYKSGHQKLPKEKVEEVVERLNVNKVYSDCSGTMGRENQKKFTEGQVNQLLERIADKDVNMQKTPERRRTGADNYFNAWKANDIISNMWK</sequence>
<name>A0A6P8IIZ9_ACTTE</name>
<dbReference type="InParanoid" id="A0A6P8IIZ9"/>
<accession>A0A6P8IIZ9</accession>
<evidence type="ECO:0000313" key="2">
    <source>
        <dbReference type="RefSeq" id="XP_031566744.1"/>
    </source>
</evidence>